<evidence type="ECO:0000313" key="3">
    <source>
        <dbReference type="Proteomes" id="UP000273143"/>
    </source>
</evidence>
<dbReference type="AlphaFoldDB" id="A0A3S9XC92"/>
<proteinExistence type="predicted"/>
<keyword evidence="1" id="KW-1133">Transmembrane helix</keyword>
<organism evidence="2 3">
    <name type="scientific">Entomomonas moraniae</name>
    <dbReference type="NCBI Taxonomy" id="2213226"/>
    <lineage>
        <taxon>Bacteria</taxon>
        <taxon>Pseudomonadati</taxon>
        <taxon>Pseudomonadota</taxon>
        <taxon>Gammaproteobacteria</taxon>
        <taxon>Pseudomonadales</taxon>
        <taxon>Pseudomonadaceae</taxon>
        <taxon>Entomomonas</taxon>
    </lineage>
</organism>
<evidence type="ECO:0000256" key="1">
    <source>
        <dbReference type="SAM" id="Phobius"/>
    </source>
</evidence>
<dbReference type="EMBL" id="CP029822">
    <property type="protein sequence ID" value="AZS49971.1"/>
    <property type="molecule type" value="Genomic_DNA"/>
</dbReference>
<keyword evidence="1" id="KW-0812">Transmembrane</keyword>
<protein>
    <submittedName>
        <fullName evidence="2">Uncharacterized protein</fullName>
    </submittedName>
</protein>
<feature type="transmembrane region" description="Helical" evidence="1">
    <location>
        <begin position="45"/>
        <end position="71"/>
    </location>
</feature>
<evidence type="ECO:0000313" key="2">
    <source>
        <dbReference type="EMBL" id="AZS49971.1"/>
    </source>
</evidence>
<sequence>MLGLIYLTSLGLRQVPLTTIFLVIAVILAPLIILAVLADKQYKKIYLLAIVLFLLALGSIYIIYNVLYFIIPVILFSGIR</sequence>
<keyword evidence="1" id="KW-0472">Membrane</keyword>
<accession>A0A3S9XC92</accession>
<gene>
    <name evidence="2" type="ORF">DM558_03905</name>
</gene>
<reference evidence="3" key="1">
    <citation type="submission" date="2018-06" db="EMBL/GenBank/DDBJ databases">
        <title>Complete genome of Pseudomonas insecticola strain QZS01.</title>
        <authorList>
            <person name="Wang J."/>
            <person name="Su Q."/>
        </authorList>
    </citation>
    <scope>NUCLEOTIDE SEQUENCE [LARGE SCALE GENOMIC DNA]</scope>
    <source>
        <strain evidence="3">QZS01</strain>
    </source>
</reference>
<name>A0A3S9XC92_9GAMM</name>
<dbReference type="KEGG" id="emo:DM558_03905"/>
<keyword evidence="3" id="KW-1185">Reference proteome</keyword>
<feature type="transmembrane region" description="Helical" evidence="1">
    <location>
        <begin position="20"/>
        <end position="38"/>
    </location>
</feature>
<dbReference type="Proteomes" id="UP000273143">
    <property type="component" value="Chromosome"/>
</dbReference>